<proteinExistence type="predicted"/>
<accession>A0ABX6IEY5</accession>
<organism evidence="1 2">
    <name type="scientific">Gordonia pseudamarae</name>
    <dbReference type="NCBI Taxonomy" id="2831662"/>
    <lineage>
        <taxon>Bacteria</taxon>
        <taxon>Bacillati</taxon>
        <taxon>Actinomycetota</taxon>
        <taxon>Actinomycetes</taxon>
        <taxon>Mycobacteriales</taxon>
        <taxon>Gordoniaceae</taxon>
        <taxon>Gordonia</taxon>
    </lineage>
</organism>
<keyword evidence="2" id="KW-1185">Reference proteome</keyword>
<name>A0ABX6IEY5_9ACTN</name>
<gene>
    <name evidence="1" type="ORF">GII31_05410</name>
</gene>
<dbReference type="Proteomes" id="UP001059836">
    <property type="component" value="Chromosome"/>
</dbReference>
<dbReference type="RefSeq" id="WP_213247502.1">
    <property type="nucleotide sequence ID" value="NZ_CP045806.1"/>
</dbReference>
<protein>
    <submittedName>
        <fullName evidence="1">Uncharacterized protein</fullName>
    </submittedName>
</protein>
<evidence type="ECO:0000313" key="2">
    <source>
        <dbReference type="Proteomes" id="UP001059836"/>
    </source>
</evidence>
<sequence length="253" mass="27397">MYRRWVTSCRFLWPPILTYTRRCADLLEWFETHLEPVASLDDGEKIGVAVLSPDLRIAVTRQGFTVDSGLGGLDLIELSTAIEGVLEVLSPKDVILDSYTSAGVSPLDGRDYDAERASYAARSALGGAAAITSIGLEPADGSNLIDLTSADLRVQVEWGVVCDDELLTRIRHPEQSRVNGHALDTDTLHLVPPRWTAPPVGLYSNIWIRHMATAHVGSAGDVTASIAALQNTTTQIAEALLSDYVSGRDEGDR</sequence>
<reference evidence="1" key="1">
    <citation type="journal article" date="2021" name="Nat. Microbiol.">
        <title>Cocultivation of an ultrasmall environmental parasitic bacterium with lytic ability against bacteria associated with wastewater foams.</title>
        <authorList>
            <person name="Batinovic S."/>
            <person name="Rose J.J.A."/>
            <person name="Ratcliffe J."/>
            <person name="Seviour R.J."/>
            <person name="Petrovski S."/>
        </authorList>
    </citation>
    <scope>NUCLEOTIDE SEQUENCE</scope>
    <source>
        <strain evidence="1">CON9</strain>
    </source>
</reference>
<dbReference type="EMBL" id="CP045809">
    <property type="protein sequence ID" value="QHN34417.1"/>
    <property type="molecule type" value="Genomic_DNA"/>
</dbReference>
<evidence type="ECO:0000313" key="1">
    <source>
        <dbReference type="EMBL" id="QHN34417.1"/>
    </source>
</evidence>